<name>A0A0E9Q8K1_ANGAN</name>
<organism evidence="1">
    <name type="scientific">Anguilla anguilla</name>
    <name type="common">European freshwater eel</name>
    <name type="synonym">Muraena anguilla</name>
    <dbReference type="NCBI Taxonomy" id="7936"/>
    <lineage>
        <taxon>Eukaryota</taxon>
        <taxon>Metazoa</taxon>
        <taxon>Chordata</taxon>
        <taxon>Craniata</taxon>
        <taxon>Vertebrata</taxon>
        <taxon>Euteleostomi</taxon>
        <taxon>Actinopterygii</taxon>
        <taxon>Neopterygii</taxon>
        <taxon>Teleostei</taxon>
        <taxon>Anguilliformes</taxon>
        <taxon>Anguillidae</taxon>
        <taxon>Anguilla</taxon>
    </lineage>
</organism>
<dbReference type="EMBL" id="GBXM01095745">
    <property type="protein sequence ID" value="JAH12832.1"/>
    <property type="molecule type" value="Transcribed_RNA"/>
</dbReference>
<evidence type="ECO:0000313" key="1">
    <source>
        <dbReference type="EMBL" id="JAH12832.1"/>
    </source>
</evidence>
<proteinExistence type="predicted"/>
<reference evidence="1" key="2">
    <citation type="journal article" date="2015" name="Fish Shellfish Immunol.">
        <title>Early steps in the European eel (Anguilla anguilla)-Vibrio vulnificus interaction in the gills: Role of the RtxA13 toxin.</title>
        <authorList>
            <person name="Callol A."/>
            <person name="Pajuelo D."/>
            <person name="Ebbesson L."/>
            <person name="Teles M."/>
            <person name="MacKenzie S."/>
            <person name="Amaro C."/>
        </authorList>
    </citation>
    <scope>NUCLEOTIDE SEQUENCE</scope>
</reference>
<sequence length="43" mass="5311">MDMVIAENKTERNHVKTRRPSIWDDLIFTAWGKRKQRRQSWQP</sequence>
<accession>A0A0E9Q8K1</accession>
<dbReference type="AlphaFoldDB" id="A0A0E9Q8K1"/>
<protein>
    <submittedName>
        <fullName evidence="1">Uncharacterized protein</fullName>
    </submittedName>
</protein>
<reference evidence="1" key="1">
    <citation type="submission" date="2014-11" db="EMBL/GenBank/DDBJ databases">
        <authorList>
            <person name="Amaro Gonzalez C."/>
        </authorList>
    </citation>
    <scope>NUCLEOTIDE SEQUENCE</scope>
</reference>